<gene>
    <name evidence="2" type="ORF">MUB52_01570</name>
</gene>
<dbReference type="RefSeq" id="WP_263842425.1">
    <property type="nucleotide sequence ID" value="NZ_JALIEB010000001.1"/>
</dbReference>
<evidence type="ECO:0000313" key="3">
    <source>
        <dbReference type="Proteomes" id="UP001208690"/>
    </source>
</evidence>
<protein>
    <submittedName>
        <fullName evidence="2">Esterase-like activity of phytase family protein</fullName>
    </submittedName>
</protein>
<organism evidence="2 3">
    <name type="scientific">Roseobacter sinensis</name>
    <dbReference type="NCBI Taxonomy" id="2931391"/>
    <lineage>
        <taxon>Bacteria</taxon>
        <taxon>Pseudomonadati</taxon>
        <taxon>Pseudomonadota</taxon>
        <taxon>Alphaproteobacteria</taxon>
        <taxon>Rhodobacterales</taxon>
        <taxon>Roseobacteraceae</taxon>
        <taxon>Roseobacter</taxon>
    </lineage>
</organism>
<name>A0ABT3B964_9RHOB</name>
<dbReference type="InterPro" id="IPR011042">
    <property type="entry name" value="6-blade_b-propeller_TolB-like"/>
</dbReference>
<keyword evidence="3" id="KW-1185">Reference proteome</keyword>
<reference evidence="2 3" key="1">
    <citation type="submission" date="2022-04" db="EMBL/GenBank/DDBJ databases">
        <title>Roseobacter sp. WL0113 is a bacterium isolated from neritic sediment.</title>
        <authorList>
            <person name="Wang L."/>
            <person name="He W."/>
            <person name="Zhang D.-F."/>
        </authorList>
    </citation>
    <scope>NUCLEOTIDE SEQUENCE [LARGE SCALE GENOMIC DNA]</scope>
    <source>
        <strain evidence="2 3">WL0113</strain>
    </source>
</reference>
<dbReference type="SUPFAM" id="SSF101898">
    <property type="entry name" value="NHL repeat"/>
    <property type="match status" value="1"/>
</dbReference>
<dbReference type="InterPro" id="IPR027372">
    <property type="entry name" value="Phytase-like_dom"/>
</dbReference>
<dbReference type="Pfam" id="PF13449">
    <property type="entry name" value="Phytase-like"/>
    <property type="match status" value="1"/>
</dbReference>
<dbReference type="Gene3D" id="2.120.10.30">
    <property type="entry name" value="TolB, C-terminal domain"/>
    <property type="match status" value="1"/>
</dbReference>
<evidence type="ECO:0000313" key="2">
    <source>
        <dbReference type="EMBL" id="MCV3270106.1"/>
    </source>
</evidence>
<accession>A0ABT3B964</accession>
<evidence type="ECO:0000259" key="1">
    <source>
        <dbReference type="Pfam" id="PF13449"/>
    </source>
</evidence>
<dbReference type="EMBL" id="JALIEB010000001">
    <property type="protein sequence ID" value="MCV3270106.1"/>
    <property type="molecule type" value="Genomic_DNA"/>
</dbReference>
<dbReference type="InterPro" id="IPR014567">
    <property type="entry name" value="UCP031900"/>
</dbReference>
<dbReference type="PIRSF" id="PIRSF031900">
    <property type="entry name" value="UCP031900"/>
    <property type="match status" value="1"/>
</dbReference>
<dbReference type="Proteomes" id="UP001208690">
    <property type="component" value="Unassembled WGS sequence"/>
</dbReference>
<feature type="domain" description="Phytase-like" evidence="1">
    <location>
        <begin position="51"/>
        <end position="290"/>
    </location>
</feature>
<comment type="caution">
    <text evidence="2">The sequence shown here is derived from an EMBL/GenBank/DDBJ whole genome shotgun (WGS) entry which is preliminary data.</text>
</comment>
<sequence length="305" mass="34195">MRYRLAVAGLGLLATALLFYLFPMPAPLAMPPADQPAQHVSTYRWQHDAAWFGGFSGFEVTPDGEGFFAVTDRAHLVRGRLHRTGGKITGATLEAQQRLVDKNGKVERYPHDDAEGLALDADGRLFVSFEGAQRILRYDTWESHATWPSYTRAWRALGSNIGLEAVAVDAAGTLFTVPEGVLRGAYEALVYRRHPQGKWQQPFTLPLDGAYRPVGADFGPDGRLYLLEREFHWLGFRNRVRAMTVTDTALRDIETLLETPQRRHGNLEGLSVWADDSGQIHLTMVSDDNFLPVLRTEIIEYVLTD</sequence>
<proteinExistence type="predicted"/>